<dbReference type="EMBL" id="JOKH01000005">
    <property type="protein sequence ID" value="KEQ16589.1"/>
    <property type="molecule type" value="Genomic_DNA"/>
</dbReference>
<keyword evidence="2" id="KW-1185">Reference proteome</keyword>
<comment type="caution">
    <text evidence="1">The sequence shown here is derived from an EMBL/GenBank/DDBJ whole genome shotgun (WGS) entry which is preliminary data.</text>
</comment>
<dbReference type="Proteomes" id="UP000028073">
    <property type="component" value="Unassembled WGS sequence"/>
</dbReference>
<dbReference type="STRING" id="1137799.GZ78_22425"/>
<evidence type="ECO:0000313" key="1">
    <source>
        <dbReference type="EMBL" id="KEQ16589.1"/>
    </source>
</evidence>
<name>A0A081NDR6_9GAMM</name>
<protein>
    <submittedName>
        <fullName evidence="1">Uncharacterized protein</fullName>
    </submittedName>
</protein>
<accession>A0A081NDR6</accession>
<proteinExistence type="predicted"/>
<reference evidence="1 2" key="1">
    <citation type="submission" date="2014-06" db="EMBL/GenBank/DDBJ databases">
        <title>Whole Genome Sequences of Three Symbiotic Endozoicomonas Bacteria.</title>
        <authorList>
            <person name="Neave M.J."/>
            <person name="Apprill A."/>
            <person name="Voolstra C.R."/>
        </authorList>
    </citation>
    <scope>NUCLEOTIDE SEQUENCE [LARGE SCALE GENOMIC DNA]</scope>
    <source>
        <strain evidence="1 2">DSM 25634</strain>
    </source>
</reference>
<sequence length="74" mass="8331">MMSEPKSLGDEYDRLMSGVACQRELAPDQNLLDARDGNAAVVSRSDNCLSENHDVRVIPEHSWNSWDKSDNAWP</sequence>
<dbReference type="AlphaFoldDB" id="A0A081NDR6"/>
<evidence type="ECO:0000313" key="2">
    <source>
        <dbReference type="Proteomes" id="UP000028073"/>
    </source>
</evidence>
<gene>
    <name evidence="1" type="ORF">GZ78_22425</name>
</gene>
<organism evidence="1 2">
    <name type="scientific">Endozoicomonas numazuensis</name>
    <dbReference type="NCBI Taxonomy" id="1137799"/>
    <lineage>
        <taxon>Bacteria</taxon>
        <taxon>Pseudomonadati</taxon>
        <taxon>Pseudomonadota</taxon>
        <taxon>Gammaproteobacteria</taxon>
        <taxon>Oceanospirillales</taxon>
        <taxon>Endozoicomonadaceae</taxon>
        <taxon>Endozoicomonas</taxon>
    </lineage>
</organism>